<feature type="transmembrane region" description="Helical" evidence="2">
    <location>
        <begin position="34"/>
        <end position="54"/>
    </location>
</feature>
<dbReference type="AlphaFoldDB" id="W2FNQ7"/>
<keyword evidence="2" id="KW-1133">Transmembrane helix</keyword>
<organism evidence="3">
    <name type="scientific">Phytophthora nicotianae</name>
    <name type="common">Potato buckeye rot agent</name>
    <name type="synonym">Phytophthora parasitica</name>
    <dbReference type="NCBI Taxonomy" id="4792"/>
    <lineage>
        <taxon>Eukaryota</taxon>
        <taxon>Sar</taxon>
        <taxon>Stramenopiles</taxon>
        <taxon>Oomycota</taxon>
        <taxon>Peronosporomycetes</taxon>
        <taxon>Peronosporales</taxon>
        <taxon>Peronosporaceae</taxon>
        <taxon>Phytophthora</taxon>
    </lineage>
</organism>
<accession>W2FNQ7</accession>
<dbReference type="EMBL" id="KI689591">
    <property type="protein sequence ID" value="ETK72407.1"/>
    <property type="molecule type" value="Genomic_DNA"/>
</dbReference>
<evidence type="ECO:0000313" key="3">
    <source>
        <dbReference type="EMBL" id="ETK72407.1"/>
    </source>
</evidence>
<dbReference type="Proteomes" id="UP000053236">
    <property type="component" value="Unassembled WGS sequence"/>
</dbReference>
<sequence length="205" mass="22570">MSLQGLETEKSSLIPSEDKSTVTSGKPRRKLGHVALIALLSTLAITGLLMLFRWTPGTQTTTGFISNPSVPRIRVSFPASVHSKPITGRLMVCIAQKHAVSDPQGEDQPRFLVGDSKDTQQIFAVDVWDFAPGDMKTEHREVNATHAVGYPMLFMHQVPAGEYWVQAVLHPYVEYNRSDGWNLQLPSFTTFESDGGVLTAPGTLY</sequence>
<reference evidence="3" key="1">
    <citation type="submission" date="2013-11" db="EMBL/GenBank/DDBJ databases">
        <title>The Genome Sequence of Phytophthora parasitica CJ02B3.</title>
        <authorList>
            <consortium name="The Broad Institute Genomics Platform"/>
            <person name="Russ C."/>
            <person name="Tyler B."/>
            <person name="Panabieres F."/>
            <person name="Shan W."/>
            <person name="Tripathy S."/>
            <person name="Grunwald N."/>
            <person name="Machado M."/>
            <person name="Johnson C.S."/>
            <person name="Arredondo F."/>
            <person name="Hong C."/>
            <person name="Coffey M."/>
            <person name="Young S.K."/>
            <person name="Zeng Q."/>
            <person name="Gargeya S."/>
            <person name="Fitzgerald M."/>
            <person name="Abouelleil A."/>
            <person name="Alvarado L."/>
            <person name="Chapman S.B."/>
            <person name="Gainer-Dewar J."/>
            <person name="Goldberg J."/>
            <person name="Griggs A."/>
            <person name="Gujja S."/>
            <person name="Hansen M."/>
            <person name="Howarth C."/>
            <person name="Imamovic A."/>
            <person name="Ireland A."/>
            <person name="Larimer J."/>
            <person name="McCowan C."/>
            <person name="Murphy C."/>
            <person name="Pearson M."/>
            <person name="Poon T.W."/>
            <person name="Priest M."/>
            <person name="Roberts A."/>
            <person name="Saif S."/>
            <person name="Shea T."/>
            <person name="Sykes S."/>
            <person name="Wortman J."/>
            <person name="Nusbaum C."/>
            <person name="Birren B."/>
        </authorList>
    </citation>
    <scope>NUCLEOTIDE SEQUENCE [LARGE SCALE GENOMIC DNA]</scope>
    <source>
        <strain evidence="3">CJ02B3</strain>
    </source>
</reference>
<evidence type="ECO:0000256" key="1">
    <source>
        <dbReference type="SAM" id="MobiDB-lite"/>
    </source>
</evidence>
<gene>
    <name evidence="3" type="ORF">L915_20495</name>
</gene>
<keyword evidence="2" id="KW-0812">Transmembrane</keyword>
<feature type="region of interest" description="Disordered" evidence="1">
    <location>
        <begin position="1"/>
        <end position="26"/>
    </location>
</feature>
<feature type="non-terminal residue" evidence="3">
    <location>
        <position position="205"/>
    </location>
</feature>
<evidence type="ECO:0000256" key="2">
    <source>
        <dbReference type="SAM" id="Phobius"/>
    </source>
</evidence>
<dbReference type="VEuPathDB" id="FungiDB:PPTG_24575"/>
<proteinExistence type="predicted"/>
<protein>
    <submittedName>
        <fullName evidence="3">Uncharacterized protein</fullName>
    </submittedName>
</protein>
<name>W2FNQ7_PHYNI</name>
<keyword evidence="2" id="KW-0472">Membrane</keyword>